<accession>A0A1V0EDX2</accession>
<evidence type="ECO:0000259" key="1">
    <source>
        <dbReference type="PROSITE" id="PS51462"/>
    </source>
</evidence>
<reference evidence="3" key="1">
    <citation type="journal article" date="2017" name="Curr. Microbiol.">
        <title>Genomic Diversity of Type B3 Bacteriophages of Caulobacter crescentus.</title>
        <authorList>
            <person name="Ash K.T."/>
            <person name="Drake K.M."/>
            <person name="Gibbs W.S."/>
            <person name="Ely B."/>
        </authorList>
    </citation>
    <scope>NUCLEOTIDE SEQUENCE [LARGE SCALE GENOMIC DNA]</scope>
</reference>
<dbReference type="EC" id="3.6.1.13" evidence="2"/>
<dbReference type="Proteomes" id="UP000222485">
    <property type="component" value="Genome"/>
</dbReference>
<keyword evidence="2" id="KW-0808">Transferase</keyword>
<dbReference type="EMBL" id="KY555146">
    <property type="protein sequence ID" value="ARB15076.1"/>
    <property type="molecule type" value="Genomic_DNA"/>
</dbReference>
<dbReference type="InterPro" id="IPR015797">
    <property type="entry name" value="NUDIX_hydrolase-like_dom_sf"/>
</dbReference>
<dbReference type="EC" id="2.7.7.1" evidence="2"/>
<organism evidence="2 3">
    <name type="scientific">Caulobacter phage Ccr32</name>
    <dbReference type="NCBI Taxonomy" id="1959738"/>
    <lineage>
        <taxon>Viruses</taxon>
        <taxon>Duplodnaviria</taxon>
        <taxon>Heunggongvirae</taxon>
        <taxon>Uroviricota</taxon>
        <taxon>Caudoviricetes</taxon>
        <taxon>Jeanschmidtviridae</taxon>
        <taxon>Shapirovirus</taxon>
        <taxon>Shapirovirus cbk</taxon>
    </lineage>
</organism>
<name>A0A1V0EDX2_9CAUD</name>
<dbReference type="GO" id="GO:0047631">
    <property type="term" value="F:ADP-ribose diphosphatase activity"/>
    <property type="evidence" value="ECO:0007669"/>
    <property type="project" value="UniProtKB-EC"/>
</dbReference>
<dbReference type="PANTHER" id="PTHR21342:SF0">
    <property type="entry name" value="BIFUNCTIONAL NMN ADENYLYLTRANSFERASE_NUDIX HYDROLASE"/>
    <property type="match status" value="1"/>
</dbReference>
<dbReference type="InterPro" id="IPR000086">
    <property type="entry name" value="NUDIX_hydrolase_dom"/>
</dbReference>
<feature type="domain" description="Nudix hydrolase" evidence="1">
    <location>
        <begin position="235"/>
        <end position="409"/>
    </location>
</feature>
<keyword evidence="2" id="KW-0378">Hydrolase</keyword>
<dbReference type="Gene3D" id="3.40.50.620">
    <property type="entry name" value="HUPs"/>
    <property type="match status" value="1"/>
</dbReference>
<dbReference type="SUPFAM" id="SSF52374">
    <property type="entry name" value="Nucleotidylyl transferase"/>
    <property type="match status" value="1"/>
</dbReference>
<sequence>MDFEYDIAVLITRGQLVTKMGHFRLFQAARRKARKVLWFVGSANLARDTRNPFTFRERQEMILNGLSDLAQEEADAGREAETVESRVDDHAALVLDLLSRTEVIALNDTGPYGKNEWIAQVQQHVKNASKVLRPRVTLIGNIRDATSEYLTWFPQWPYTPVEDNGVNATALRKAYFAGAVNFRDTSWSDNGYAWTDLLYPSTIDFLERFRDRPEYAYLMSQKKAEDAYRERWGAGPFLAVDAVVECAGHILRIRRGGPEGFGMKALPGGFVNAGRSLLDNCLREVIEEAALFIPPARLPEYRAWLEACKAAEKTKSAAPPAPDCVLKAMHLLRRYQIGDPQVFDDPHRSRRAHIISTAYHFVLPPPPLGLGLPHVQGHDDAAAADWDPISEIDPGDTFEDHAFIVDRMLSLNA</sequence>
<dbReference type="PROSITE" id="PS51462">
    <property type="entry name" value="NUDIX"/>
    <property type="match status" value="1"/>
</dbReference>
<dbReference type="PANTHER" id="PTHR21342">
    <property type="entry name" value="PHOSPHOPANTETHEINE ADENYLYLTRANSFERASE"/>
    <property type="match status" value="1"/>
</dbReference>
<dbReference type="Gene3D" id="3.90.79.10">
    <property type="entry name" value="Nucleoside Triphosphate Pyrophosphohydrolase"/>
    <property type="match status" value="1"/>
</dbReference>
<proteinExistence type="predicted"/>
<keyword evidence="2" id="KW-0548">Nucleotidyltransferase</keyword>
<protein>
    <submittedName>
        <fullName evidence="2">Nicotinamide-nucleotide adenylyltransferase</fullName>
        <ecNumber evidence="2">2.7.7.1</ecNumber>
        <ecNumber evidence="2">3.6.1.13</ecNumber>
    </submittedName>
</protein>
<dbReference type="InterPro" id="IPR014729">
    <property type="entry name" value="Rossmann-like_a/b/a_fold"/>
</dbReference>
<dbReference type="GO" id="GO:0000309">
    <property type="term" value="F:nicotinamide-nucleotide adenylyltransferase activity"/>
    <property type="evidence" value="ECO:0007669"/>
    <property type="project" value="UniProtKB-EC"/>
</dbReference>
<dbReference type="SUPFAM" id="SSF55811">
    <property type="entry name" value="Nudix"/>
    <property type="match status" value="1"/>
</dbReference>
<evidence type="ECO:0000313" key="3">
    <source>
        <dbReference type="Proteomes" id="UP000222485"/>
    </source>
</evidence>
<evidence type="ECO:0000313" key="2">
    <source>
        <dbReference type="EMBL" id="ARB15076.1"/>
    </source>
</evidence>
<gene>
    <name evidence="2" type="ORF">Ccr32_gp158</name>
</gene>